<gene>
    <name evidence="3" type="ORF">PPNO1_LOCUS9360</name>
</gene>
<protein>
    <recommendedName>
        <fullName evidence="2">DUF7820 domain-containing protein</fullName>
    </recommendedName>
</protein>
<evidence type="ECO:0000259" key="2">
    <source>
        <dbReference type="Pfam" id="PF25130"/>
    </source>
</evidence>
<dbReference type="AlphaFoldDB" id="A0A9P1HAA2"/>
<dbReference type="InterPro" id="IPR056722">
    <property type="entry name" value="DUF7820"/>
</dbReference>
<accession>A0A9P1HAA2</accession>
<sequence length="124" mass="14150">MAGEELPLESPKTDLTEERTDKDRWPMPKILPPYPKVIKISERRIPGPSKTLASCEQVEVIDGGQDSRPVLDDEGNPVRVIIPEKAAWTPAFPNDRRWFVDDSRISSRDTPKENNECGCVWMFE</sequence>
<feature type="domain" description="DUF7820" evidence="2">
    <location>
        <begin position="12"/>
        <end position="123"/>
    </location>
</feature>
<feature type="compositionally biased region" description="Basic and acidic residues" evidence="1">
    <location>
        <begin position="11"/>
        <end position="26"/>
    </location>
</feature>
<keyword evidence="4" id="KW-1185">Reference proteome</keyword>
<proteinExistence type="predicted"/>
<dbReference type="EMBL" id="CALLCH030000020">
    <property type="protein sequence ID" value="CAI4219814.1"/>
    <property type="molecule type" value="Genomic_DNA"/>
</dbReference>
<dbReference type="Pfam" id="PF25130">
    <property type="entry name" value="DUF7820"/>
    <property type="match status" value="1"/>
</dbReference>
<feature type="region of interest" description="Disordered" evidence="1">
    <location>
        <begin position="1"/>
        <end position="28"/>
    </location>
</feature>
<comment type="caution">
    <text evidence="3">The sequence shown here is derived from an EMBL/GenBank/DDBJ whole genome shotgun (WGS) entry which is preliminary data.</text>
</comment>
<dbReference type="OrthoDB" id="5384459at2759"/>
<dbReference type="Proteomes" id="UP000838763">
    <property type="component" value="Unassembled WGS sequence"/>
</dbReference>
<evidence type="ECO:0000256" key="1">
    <source>
        <dbReference type="SAM" id="MobiDB-lite"/>
    </source>
</evidence>
<evidence type="ECO:0000313" key="4">
    <source>
        <dbReference type="Proteomes" id="UP000838763"/>
    </source>
</evidence>
<organism evidence="3 4">
    <name type="scientific">Parascedosporium putredinis</name>
    <dbReference type="NCBI Taxonomy" id="1442378"/>
    <lineage>
        <taxon>Eukaryota</taxon>
        <taxon>Fungi</taxon>
        <taxon>Dikarya</taxon>
        <taxon>Ascomycota</taxon>
        <taxon>Pezizomycotina</taxon>
        <taxon>Sordariomycetes</taxon>
        <taxon>Hypocreomycetidae</taxon>
        <taxon>Microascales</taxon>
        <taxon>Microascaceae</taxon>
        <taxon>Parascedosporium</taxon>
    </lineage>
</organism>
<evidence type="ECO:0000313" key="3">
    <source>
        <dbReference type="EMBL" id="CAI4219814.1"/>
    </source>
</evidence>
<name>A0A9P1HAA2_9PEZI</name>
<dbReference type="PANTHER" id="PTHR42078">
    <property type="entry name" value="GLUCAN 1, 4-ALPHA-GLUCOSIDASE"/>
    <property type="match status" value="1"/>
</dbReference>
<reference evidence="3" key="1">
    <citation type="submission" date="2022-11" db="EMBL/GenBank/DDBJ databases">
        <authorList>
            <person name="Scott C."/>
            <person name="Bruce N."/>
        </authorList>
    </citation>
    <scope>NUCLEOTIDE SEQUENCE</scope>
</reference>
<dbReference type="PANTHER" id="PTHR42078:SF1">
    <property type="entry name" value="GLUCAN 1, 4-ALPHA-GLUCOSIDASE"/>
    <property type="match status" value="1"/>
</dbReference>